<keyword evidence="4 8" id="KW-0418">Kinase</keyword>
<dbReference type="PATRIC" id="fig|176090.4.peg.833"/>
<dbReference type="PANTHER" id="PTHR24421">
    <property type="entry name" value="NITRATE/NITRITE SENSOR PROTEIN NARX-RELATED"/>
    <property type="match status" value="1"/>
</dbReference>
<dbReference type="Pfam" id="PF07730">
    <property type="entry name" value="HisKA_3"/>
    <property type="match status" value="1"/>
</dbReference>
<dbReference type="STRING" id="176090.SSIN_0840"/>
<dbReference type="EMBL" id="JPEN01000055">
    <property type="protein sequence ID" value="KGM37395.1"/>
    <property type="molecule type" value="Genomic_DNA"/>
</dbReference>
<evidence type="ECO:0000256" key="1">
    <source>
        <dbReference type="ARBA" id="ARBA00000085"/>
    </source>
</evidence>
<dbReference type="Proteomes" id="UP000030019">
    <property type="component" value="Unassembled WGS sequence"/>
</dbReference>
<dbReference type="Gene3D" id="3.30.565.10">
    <property type="entry name" value="Histidine kinase-like ATPase, C-terminal domain"/>
    <property type="match status" value="1"/>
</dbReference>
<sequence>MWEKFKNIHHMFHISLVFIIFPIAGVISGEYPLLTLLWTALFIGAYYTILTEKKPFYQALSWWGMLAYIFYTSIWLNGGFVWYIFYLSNLLIYHYKEISFTSWRFWSFLAIQPAILFGVYIQNQISIGDLILFSTTFLFSDFLTLGLHRIQVAEQLKEEKSKQNAQLNLFLAENERNRIGRDLHDSLGHTFAMLSVKTELAQQFLQMKAYEQAEKEMEEVRRISKQAMADVRRIVDNLKTRTLDEELNTIRTMLEMSDIDLELHNQLNVASIPTEIQFTISMILLELATNIIKHAEAKKSKIDLHSQDQDLILDVEDDGRGFKRVTGQELHSVRERLEGIDGRVEVINSQKPTIIRVCLPYRIKGDER</sequence>
<keyword evidence="6" id="KW-0812">Transmembrane</keyword>
<feature type="transmembrane region" description="Helical" evidence="6">
    <location>
        <begin position="105"/>
        <end position="123"/>
    </location>
</feature>
<dbReference type="GO" id="GO:0016020">
    <property type="term" value="C:membrane"/>
    <property type="evidence" value="ECO:0007669"/>
    <property type="project" value="InterPro"/>
</dbReference>
<accession>A0A0A0DH86</accession>
<evidence type="ECO:0000256" key="4">
    <source>
        <dbReference type="ARBA" id="ARBA00022777"/>
    </source>
</evidence>
<evidence type="ECO:0000313" key="9">
    <source>
        <dbReference type="Proteomes" id="UP000030019"/>
    </source>
</evidence>
<keyword evidence="9" id="KW-1185">Reference proteome</keyword>
<evidence type="ECO:0000313" key="8">
    <source>
        <dbReference type="EMBL" id="KGM37395.1"/>
    </source>
</evidence>
<keyword evidence="6" id="KW-1133">Transmembrane helix</keyword>
<gene>
    <name evidence="8" type="ORF">SSIN_0840</name>
</gene>
<comment type="caution">
    <text evidence="8">The sequence shown here is derived from an EMBL/GenBank/DDBJ whole genome shotgun (WGS) entry which is preliminary data.</text>
</comment>
<dbReference type="InterPro" id="IPR011712">
    <property type="entry name" value="Sig_transdc_His_kin_sub3_dim/P"/>
</dbReference>
<dbReference type="InterPro" id="IPR036890">
    <property type="entry name" value="HATPase_C_sf"/>
</dbReference>
<feature type="domain" description="Histidine kinase/HSP90-like ATPase" evidence="7">
    <location>
        <begin position="275"/>
        <end position="363"/>
    </location>
</feature>
<dbReference type="AlphaFoldDB" id="A0A0A0DH86"/>
<dbReference type="GO" id="GO:0046983">
    <property type="term" value="F:protein dimerization activity"/>
    <property type="evidence" value="ECO:0007669"/>
    <property type="project" value="InterPro"/>
</dbReference>
<protein>
    <recommendedName>
        <fullName evidence="2">histidine kinase</fullName>
        <ecNumber evidence="2">2.7.13.3</ecNumber>
    </recommendedName>
</protein>
<reference evidence="8 9" key="1">
    <citation type="submission" date="2014-06" db="EMBL/GenBank/DDBJ databases">
        <authorList>
            <person name="Teng J.L."/>
            <person name="Huang Y."/>
            <person name="Tse H."/>
            <person name="Lau S.K."/>
            <person name="Woo P.C."/>
        </authorList>
    </citation>
    <scope>NUCLEOTIDE SEQUENCE [LARGE SCALE GENOMIC DNA]</scope>
    <source>
        <strain evidence="8 9">HKU4</strain>
    </source>
</reference>
<keyword evidence="5" id="KW-0902">Two-component regulatory system</keyword>
<feature type="transmembrane region" description="Helical" evidence="6">
    <location>
        <begin position="7"/>
        <end position="27"/>
    </location>
</feature>
<keyword evidence="6" id="KW-0472">Membrane</keyword>
<dbReference type="Pfam" id="PF02518">
    <property type="entry name" value="HATPase_c"/>
    <property type="match status" value="1"/>
</dbReference>
<evidence type="ECO:0000256" key="2">
    <source>
        <dbReference type="ARBA" id="ARBA00012438"/>
    </source>
</evidence>
<proteinExistence type="predicted"/>
<dbReference type="GO" id="GO:0000155">
    <property type="term" value="F:phosphorelay sensor kinase activity"/>
    <property type="evidence" value="ECO:0007669"/>
    <property type="project" value="InterPro"/>
</dbReference>
<feature type="transmembrane region" description="Helical" evidence="6">
    <location>
        <begin position="62"/>
        <end position="85"/>
    </location>
</feature>
<evidence type="ECO:0000256" key="5">
    <source>
        <dbReference type="ARBA" id="ARBA00023012"/>
    </source>
</evidence>
<feature type="transmembrane region" description="Helical" evidence="6">
    <location>
        <begin position="33"/>
        <end position="50"/>
    </location>
</feature>
<dbReference type="CDD" id="cd16917">
    <property type="entry name" value="HATPase_UhpB-NarQ-NarX-like"/>
    <property type="match status" value="1"/>
</dbReference>
<keyword evidence="3" id="KW-0808">Transferase</keyword>
<evidence type="ECO:0000256" key="3">
    <source>
        <dbReference type="ARBA" id="ARBA00022679"/>
    </source>
</evidence>
<dbReference type="EC" id="2.7.13.3" evidence="2"/>
<evidence type="ECO:0000259" key="7">
    <source>
        <dbReference type="SMART" id="SM00387"/>
    </source>
</evidence>
<dbReference type="InterPro" id="IPR050482">
    <property type="entry name" value="Sensor_HK_TwoCompSys"/>
</dbReference>
<evidence type="ECO:0000256" key="6">
    <source>
        <dbReference type="SAM" id="Phobius"/>
    </source>
</evidence>
<dbReference type="Gene3D" id="1.20.5.1930">
    <property type="match status" value="1"/>
</dbReference>
<dbReference type="SMART" id="SM00387">
    <property type="entry name" value="HATPase_c"/>
    <property type="match status" value="1"/>
</dbReference>
<name>A0A0A0DH86_9STRE</name>
<dbReference type="PANTHER" id="PTHR24421:SF63">
    <property type="entry name" value="SENSOR HISTIDINE KINASE DESK"/>
    <property type="match status" value="1"/>
</dbReference>
<organism evidence="8 9">
    <name type="scientific">Streptococcus sinensis</name>
    <dbReference type="NCBI Taxonomy" id="176090"/>
    <lineage>
        <taxon>Bacteria</taxon>
        <taxon>Bacillati</taxon>
        <taxon>Bacillota</taxon>
        <taxon>Bacilli</taxon>
        <taxon>Lactobacillales</taxon>
        <taxon>Streptococcaceae</taxon>
        <taxon>Streptococcus</taxon>
    </lineage>
</organism>
<dbReference type="SUPFAM" id="SSF55874">
    <property type="entry name" value="ATPase domain of HSP90 chaperone/DNA topoisomerase II/histidine kinase"/>
    <property type="match status" value="1"/>
</dbReference>
<dbReference type="eggNOG" id="COG4585">
    <property type="taxonomic scope" value="Bacteria"/>
</dbReference>
<dbReference type="RefSeq" id="WP_037616112.1">
    <property type="nucleotide sequence ID" value="NZ_JPEN01000055.1"/>
</dbReference>
<comment type="catalytic activity">
    <reaction evidence="1">
        <text>ATP + protein L-histidine = ADP + protein N-phospho-L-histidine.</text>
        <dbReference type="EC" id="2.7.13.3"/>
    </reaction>
</comment>
<dbReference type="InterPro" id="IPR003594">
    <property type="entry name" value="HATPase_dom"/>
</dbReference>